<dbReference type="EMBL" id="VIGB01000003">
    <property type="protein sequence ID" value="TQF04652.1"/>
    <property type="molecule type" value="Genomic_DNA"/>
</dbReference>
<dbReference type="OrthoDB" id="9803760at2"/>
<evidence type="ECO:0000256" key="8">
    <source>
        <dbReference type="ARBA" id="ARBA00023306"/>
    </source>
</evidence>
<dbReference type="SUPFAM" id="SSF55205">
    <property type="entry name" value="EPT/RTPC-like"/>
    <property type="match status" value="1"/>
</dbReference>
<sequence length="127" mass="13366">MATGPRPGFPTDVQPQLTAFLTQAEGRSRIDERIYTQRGTHLPSLVAFGAAVNASGSVITVRGRSALRAADVAGEDIRAVTALVIAALAAEGTSTIRGMYHLRRGYGSLLPKLAALAAYLTIDQENS</sequence>
<keyword evidence="19" id="KW-1185">Reference proteome</keyword>
<dbReference type="InterPro" id="IPR050068">
    <property type="entry name" value="MurA_subfamily"/>
</dbReference>
<evidence type="ECO:0000256" key="11">
    <source>
        <dbReference type="ARBA" id="ARBA00038367"/>
    </source>
</evidence>
<evidence type="ECO:0000313" key="19">
    <source>
        <dbReference type="Proteomes" id="UP000319103"/>
    </source>
</evidence>
<dbReference type="GO" id="GO:0009252">
    <property type="term" value="P:peptidoglycan biosynthetic process"/>
    <property type="evidence" value="ECO:0007669"/>
    <property type="project" value="UniProtKB-KW"/>
</dbReference>
<dbReference type="GO" id="GO:0051301">
    <property type="term" value="P:cell division"/>
    <property type="evidence" value="ECO:0007669"/>
    <property type="project" value="UniProtKB-KW"/>
</dbReference>
<keyword evidence="4" id="KW-0132">Cell division</keyword>
<keyword evidence="3" id="KW-0963">Cytoplasm</keyword>
<accession>A0A540W6K1</accession>
<evidence type="ECO:0000256" key="3">
    <source>
        <dbReference type="ARBA" id="ARBA00022490"/>
    </source>
</evidence>
<comment type="function">
    <text evidence="10">Cell wall formation. Adds enolpyruvyl to UDP-N-acetylglucosamine.</text>
</comment>
<evidence type="ECO:0000313" key="18">
    <source>
        <dbReference type="EMBL" id="TQF04652.1"/>
    </source>
</evidence>
<evidence type="ECO:0000256" key="15">
    <source>
        <dbReference type="ARBA" id="ARBA00042842"/>
    </source>
</evidence>
<dbReference type="AlphaFoldDB" id="A0A540W6K1"/>
<comment type="subcellular location">
    <subcellularLocation>
        <location evidence="1">Cytoplasm</location>
    </subcellularLocation>
</comment>
<comment type="similarity">
    <text evidence="11">Belongs to the EPSP synthase family. MurA subfamily.</text>
</comment>
<evidence type="ECO:0000256" key="7">
    <source>
        <dbReference type="ARBA" id="ARBA00022984"/>
    </source>
</evidence>
<keyword evidence="5" id="KW-0808">Transferase</keyword>
<keyword evidence="7" id="KW-0573">Peptidoglycan synthesis</keyword>
<comment type="pathway">
    <text evidence="2">Cell wall biogenesis; peptidoglycan biosynthesis.</text>
</comment>
<evidence type="ECO:0000256" key="12">
    <source>
        <dbReference type="ARBA" id="ARBA00039108"/>
    </source>
</evidence>
<dbReference type="Proteomes" id="UP000319103">
    <property type="component" value="Unassembled WGS sequence"/>
</dbReference>
<dbReference type="GO" id="GO:0008760">
    <property type="term" value="F:UDP-N-acetylglucosamine 1-carboxyvinyltransferase activity"/>
    <property type="evidence" value="ECO:0007669"/>
    <property type="project" value="UniProtKB-EC"/>
</dbReference>
<dbReference type="InterPro" id="IPR013792">
    <property type="entry name" value="RNA3'P_cycl/enolpyr_Trfase_a/b"/>
</dbReference>
<evidence type="ECO:0000256" key="16">
    <source>
        <dbReference type="ARBA" id="ARBA00047527"/>
    </source>
</evidence>
<reference evidence="18 19" key="1">
    <citation type="submission" date="2019-06" db="EMBL/GenBank/DDBJ databases">
        <title>Description of Kitasatospora acidophila sp. nov. isolated from pine grove soil, and reclassification of Streptomyces novaecaesareae to Kitasatospora novaeceasareae comb. nov.</title>
        <authorList>
            <person name="Kim M.J."/>
        </authorList>
    </citation>
    <scope>NUCLEOTIDE SEQUENCE [LARGE SCALE GENOMIC DNA]</scope>
    <source>
        <strain evidence="18 19">MMS16-CNU292</strain>
    </source>
</reference>
<proteinExistence type="inferred from homology"/>
<dbReference type="PANTHER" id="PTHR43783">
    <property type="entry name" value="UDP-N-ACETYLGLUCOSAMINE 1-CARBOXYVINYLTRANSFERASE"/>
    <property type="match status" value="1"/>
</dbReference>
<evidence type="ECO:0000256" key="4">
    <source>
        <dbReference type="ARBA" id="ARBA00022618"/>
    </source>
</evidence>
<evidence type="ECO:0000256" key="14">
    <source>
        <dbReference type="ARBA" id="ARBA00042443"/>
    </source>
</evidence>
<comment type="catalytic activity">
    <reaction evidence="16">
        <text>phosphoenolpyruvate + UDP-N-acetyl-alpha-D-glucosamine = UDP-N-acetyl-3-O-(1-carboxyvinyl)-alpha-D-glucosamine + phosphate</text>
        <dbReference type="Rhea" id="RHEA:18681"/>
        <dbReference type="ChEBI" id="CHEBI:43474"/>
        <dbReference type="ChEBI" id="CHEBI:57705"/>
        <dbReference type="ChEBI" id="CHEBI:58702"/>
        <dbReference type="ChEBI" id="CHEBI:68483"/>
        <dbReference type="EC" id="2.5.1.7"/>
    </reaction>
</comment>
<evidence type="ECO:0000256" key="9">
    <source>
        <dbReference type="ARBA" id="ARBA00023316"/>
    </source>
</evidence>
<dbReference type="EC" id="2.5.1.7" evidence="12"/>
<feature type="domain" description="Enolpyruvate transferase" evidence="17">
    <location>
        <begin position="1"/>
        <end position="112"/>
    </location>
</feature>
<dbReference type="InterPro" id="IPR036968">
    <property type="entry name" value="Enolpyruvate_Tfrase_sf"/>
</dbReference>
<keyword evidence="6" id="KW-0133">Cell shape</keyword>
<keyword evidence="8" id="KW-0131">Cell cycle</keyword>
<evidence type="ECO:0000256" key="13">
    <source>
        <dbReference type="ARBA" id="ARBA00039754"/>
    </source>
</evidence>
<dbReference type="GO" id="GO:0008360">
    <property type="term" value="P:regulation of cell shape"/>
    <property type="evidence" value="ECO:0007669"/>
    <property type="project" value="UniProtKB-KW"/>
</dbReference>
<dbReference type="Pfam" id="PF00275">
    <property type="entry name" value="EPSP_synthase"/>
    <property type="match status" value="1"/>
</dbReference>
<keyword evidence="9" id="KW-0961">Cell wall biogenesis/degradation</keyword>
<evidence type="ECO:0000256" key="1">
    <source>
        <dbReference type="ARBA" id="ARBA00004496"/>
    </source>
</evidence>
<evidence type="ECO:0000256" key="2">
    <source>
        <dbReference type="ARBA" id="ARBA00004752"/>
    </source>
</evidence>
<gene>
    <name evidence="18" type="ORF">E6W39_23555</name>
</gene>
<evidence type="ECO:0000256" key="6">
    <source>
        <dbReference type="ARBA" id="ARBA00022960"/>
    </source>
</evidence>
<dbReference type="GO" id="GO:0005737">
    <property type="term" value="C:cytoplasm"/>
    <property type="evidence" value="ECO:0007669"/>
    <property type="project" value="UniProtKB-SubCell"/>
</dbReference>
<evidence type="ECO:0000256" key="5">
    <source>
        <dbReference type="ARBA" id="ARBA00022679"/>
    </source>
</evidence>
<dbReference type="PANTHER" id="PTHR43783:SF1">
    <property type="entry name" value="UDP-N-ACETYLGLUCOSAMINE 1-CARBOXYVINYLTRANSFERASE"/>
    <property type="match status" value="1"/>
</dbReference>
<protein>
    <recommendedName>
        <fullName evidence="13">UDP-N-acetylglucosamine 1-carboxyvinyltransferase</fullName>
        <ecNumber evidence="12">2.5.1.7</ecNumber>
    </recommendedName>
    <alternativeName>
        <fullName evidence="14">Enoylpyruvate transferase</fullName>
    </alternativeName>
    <alternativeName>
        <fullName evidence="15">UDP-N-acetylglucosamine enolpyruvyl transferase</fullName>
    </alternativeName>
</protein>
<organism evidence="18 19">
    <name type="scientific">Kitasatospora acidiphila</name>
    <dbReference type="NCBI Taxonomy" id="2567942"/>
    <lineage>
        <taxon>Bacteria</taxon>
        <taxon>Bacillati</taxon>
        <taxon>Actinomycetota</taxon>
        <taxon>Actinomycetes</taxon>
        <taxon>Kitasatosporales</taxon>
        <taxon>Streptomycetaceae</taxon>
        <taxon>Kitasatospora</taxon>
    </lineage>
</organism>
<name>A0A540W6K1_9ACTN</name>
<dbReference type="GO" id="GO:0071555">
    <property type="term" value="P:cell wall organization"/>
    <property type="evidence" value="ECO:0007669"/>
    <property type="project" value="UniProtKB-KW"/>
</dbReference>
<comment type="caution">
    <text evidence="18">The sequence shown here is derived from an EMBL/GenBank/DDBJ whole genome shotgun (WGS) entry which is preliminary data.</text>
</comment>
<dbReference type="InterPro" id="IPR001986">
    <property type="entry name" value="Enolpyruvate_Tfrase_dom"/>
</dbReference>
<evidence type="ECO:0000259" key="17">
    <source>
        <dbReference type="Pfam" id="PF00275"/>
    </source>
</evidence>
<evidence type="ECO:0000256" key="10">
    <source>
        <dbReference type="ARBA" id="ARBA00037534"/>
    </source>
</evidence>
<dbReference type="Gene3D" id="3.65.10.10">
    <property type="entry name" value="Enolpyruvate transferase domain"/>
    <property type="match status" value="1"/>
</dbReference>